<sequence length="105" mass="11251">MVSDAATLEVGGETPIYGPAEPFSRWAIDSALPIPGLHVQSFRIHHGRIRNVAGAMSAACGSPTGCRLREGPNDEWRFISRLSSKKVLGDGSGVNWPDPVPRSRA</sequence>
<protein>
    <submittedName>
        <fullName evidence="1">Uncharacterized protein</fullName>
    </submittedName>
</protein>
<evidence type="ECO:0000313" key="1">
    <source>
        <dbReference type="EMBL" id="TDH72024.1"/>
    </source>
</evidence>
<gene>
    <name evidence="1" type="ORF">CCR75_004461</name>
</gene>
<reference evidence="1 2" key="1">
    <citation type="journal article" date="2021" name="Genome Biol.">
        <title>AFLAP: assembly-free linkage analysis pipeline using k-mers from genome sequencing data.</title>
        <authorList>
            <person name="Fletcher K."/>
            <person name="Zhang L."/>
            <person name="Gil J."/>
            <person name="Han R."/>
            <person name="Cavanaugh K."/>
            <person name="Michelmore R."/>
        </authorList>
    </citation>
    <scope>NUCLEOTIDE SEQUENCE [LARGE SCALE GENOMIC DNA]</scope>
    <source>
        <strain evidence="1 2">SF5</strain>
    </source>
</reference>
<dbReference type="AlphaFoldDB" id="A0A976NXV1"/>
<organism evidence="1 2">
    <name type="scientific">Bremia lactucae</name>
    <name type="common">Lettuce downy mildew</name>
    <dbReference type="NCBI Taxonomy" id="4779"/>
    <lineage>
        <taxon>Eukaryota</taxon>
        <taxon>Sar</taxon>
        <taxon>Stramenopiles</taxon>
        <taxon>Oomycota</taxon>
        <taxon>Peronosporomycetes</taxon>
        <taxon>Peronosporales</taxon>
        <taxon>Peronosporaceae</taxon>
        <taxon>Bremia</taxon>
    </lineage>
</organism>
<name>A0A976NXV1_BRELC</name>
<dbReference type="Proteomes" id="UP000294530">
    <property type="component" value="Unassembled WGS sequence"/>
</dbReference>
<evidence type="ECO:0000313" key="2">
    <source>
        <dbReference type="Proteomes" id="UP000294530"/>
    </source>
</evidence>
<proteinExistence type="predicted"/>
<dbReference type="GeneID" id="94348218"/>
<dbReference type="KEGG" id="blac:94348218"/>
<dbReference type="RefSeq" id="XP_067821523.1">
    <property type="nucleotide sequence ID" value="XM_067962547.1"/>
</dbReference>
<comment type="caution">
    <text evidence="1">The sequence shown here is derived from an EMBL/GenBank/DDBJ whole genome shotgun (WGS) entry which is preliminary data.</text>
</comment>
<keyword evidence="2" id="KW-1185">Reference proteome</keyword>
<dbReference type="EMBL" id="SHOA02000012">
    <property type="protein sequence ID" value="TDH72024.1"/>
    <property type="molecule type" value="Genomic_DNA"/>
</dbReference>
<accession>A0A976NXV1</accession>